<dbReference type="VEuPathDB" id="FungiDB:SPPG_02194"/>
<dbReference type="Proteomes" id="UP000053201">
    <property type="component" value="Unassembled WGS sequence"/>
</dbReference>
<proteinExistence type="predicted"/>
<dbReference type="InParanoid" id="A0A0L0HPW6"/>
<evidence type="ECO:0000313" key="1">
    <source>
        <dbReference type="EMBL" id="KND03132.1"/>
    </source>
</evidence>
<organism evidence="1 2">
    <name type="scientific">Spizellomyces punctatus (strain DAOM BR117)</name>
    <dbReference type="NCBI Taxonomy" id="645134"/>
    <lineage>
        <taxon>Eukaryota</taxon>
        <taxon>Fungi</taxon>
        <taxon>Fungi incertae sedis</taxon>
        <taxon>Chytridiomycota</taxon>
        <taxon>Chytridiomycota incertae sedis</taxon>
        <taxon>Chytridiomycetes</taxon>
        <taxon>Spizellomycetales</taxon>
        <taxon>Spizellomycetaceae</taxon>
        <taxon>Spizellomyces</taxon>
    </lineage>
</organism>
<reference evidence="1 2" key="1">
    <citation type="submission" date="2009-08" db="EMBL/GenBank/DDBJ databases">
        <title>The Genome Sequence of Spizellomyces punctatus strain DAOM BR117.</title>
        <authorList>
            <consortium name="The Broad Institute Genome Sequencing Platform"/>
            <person name="Russ C."/>
            <person name="Cuomo C."/>
            <person name="Shea T."/>
            <person name="Young S.K."/>
            <person name="Zeng Q."/>
            <person name="Koehrsen M."/>
            <person name="Haas B."/>
            <person name="Borodovsky M."/>
            <person name="Guigo R."/>
            <person name="Alvarado L."/>
            <person name="Berlin A."/>
            <person name="Bochicchio J."/>
            <person name="Borenstein D."/>
            <person name="Chapman S."/>
            <person name="Chen Z."/>
            <person name="Engels R."/>
            <person name="Freedman E."/>
            <person name="Gellesch M."/>
            <person name="Goldberg J."/>
            <person name="Griggs A."/>
            <person name="Gujja S."/>
            <person name="Heiman D."/>
            <person name="Hepburn T."/>
            <person name="Howarth C."/>
            <person name="Jen D."/>
            <person name="Larson L."/>
            <person name="Lewis B."/>
            <person name="Mehta T."/>
            <person name="Park D."/>
            <person name="Pearson M."/>
            <person name="Roberts A."/>
            <person name="Saif S."/>
            <person name="Shenoy N."/>
            <person name="Sisk P."/>
            <person name="Stolte C."/>
            <person name="Sykes S."/>
            <person name="Thomson T."/>
            <person name="Walk T."/>
            <person name="White J."/>
            <person name="Yandava C."/>
            <person name="Burger G."/>
            <person name="Gray M.W."/>
            <person name="Holland P.W.H."/>
            <person name="King N."/>
            <person name="Lang F.B.F."/>
            <person name="Roger A.J."/>
            <person name="Ruiz-Trillo I."/>
            <person name="Lander E."/>
            <person name="Nusbaum C."/>
        </authorList>
    </citation>
    <scope>NUCLEOTIDE SEQUENCE [LARGE SCALE GENOMIC DNA]</scope>
    <source>
        <strain evidence="1 2">DAOM BR117</strain>
    </source>
</reference>
<keyword evidence="2" id="KW-1185">Reference proteome</keyword>
<name>A0A0L0HPW6_SPIPD</name>
<evidence type="ECO:0000313" key="2">
    <source>
        <dbReference type="Proteomes" id="UP000053201"/>
    </source>
</evidence>
<accession>A0A0L0HPW6</accession>
<dbReference type="GeneID" id="27685799"/>
<protein>
    <submittedName>
        <fullName evidence="1">Uncharacterized protein</fullName>
    </submittedName>
</protein>
<sequence length="2070" mass="216379">MSGINSRTSTGLHTVDNTNLLSPYVTGEMVGFDAGAKIKGFDVGEFKHLSNENGELKVNEVETTSECLPCMNEHGVISIGLNVDNKRLEIDEESQLTTIDISAHQPLVYSKEGHDIQLQFDDSSLSVEEEKLKVIPENYEFPMYHDDESWTVGIRVDETLSINENGLSVNFPPPPPLETLKKPLYRDNGIGVKLHKSLKVNSSDELETNSSQLFKAFGAIKTSSSADTLLDIRSSWLDFGFGSLTEMTNVLGEVDTTAIRLMVDSSTFSQAGSRLSLKSPGYEQIMYGNLTYGYSGSSSFTYSSTLQELRVPNVKLSGTLPAIGGGSYAVSKDYLSQFYQGSQTGAIAVSPEAAGRREIGCLVDNQTIRIVGNALTGGYIFQDFNGVSIRPGTTNDVVLSLKCKAGSCLQMVKADTIKDVLTCSNGIERVQNDLQLDLKVDANSGLAMVNRGTIRDTFTASQGVTRVGNNYRLSLTAQSPDLTLNNRVLSSNIAAGIGLQKNGAILSTNLRGINGVQVSGDLISCSLTGSDTVLCVGDSLRGNYVGSTNSYGSIIVVGNTIQYNMIPPQFVSNSPNLIITGSYPLYNFTLIDPTPLSKQRDTDNTEQTDTAEILKTDIPDGNVVVASSITPLSTIPFPAMASPPLTVPMAVNSILPITSAFPWAMIFGGSRKRKVQRDAEGQPILDGNGNPVYEPIDPVTFMPPLEPGSNVAIASDPIGGCTRLLFDTPSCYRGIKYEYPQQAINLGMLRDFNMEVIQPWTTSQITNLTSNNVVFGVNISGKVITGSRVQTTASSAGQSSVFISNSFDSTKSTWFRLDGTGFLGYNPGASTWLGAQDLPMFIYPRTSSMPTLGLRVDTNGSCVVGGDLTIGSSSVSGLRSLVVSNLSSGSNACSILYLTASGGSGVMFLNGASRTVDGGASTMTLRNDAGSLRLQAQTARGLTIQANTGIITLDSTSVSTSPTTGSLVSPGGVGIAKDVFIGGNIFASTNMKVATESFVTTGLASKQNLSPLLDNISSLTPTDGTFLMGNGGFFRIVPKDEILSTYQPLITPASSLNLSGLTVQNSNTNATAFTLGNTSTAQTWGVHVSGNMVVSGGLGVSTDAYIGGMAYIGGLEVASQKFVIDNTAPISQTLSSLSTTVTNNNNAINTALASKQPMNSATNSLYTMTVQPDSWLYSSAGTTFENVTSTQVKGILNIATNANVNTLLSGKQNNITTSTNLSLASVTASGYVTVINGANPTYMSLVNSSSNITWGLRVAGSSADGSNPAGGFGINSSYNNVGYVLKISNTGITYITNTTQSTSLTTGALLVSGGLGVAKDLYAGGNVIGNSSVDAPNWVQSRNVSSGVNAYTAIGCANDSGNGALLFLNSSTRTADGAGNNATLWNDCGDMNIQGKSGLGLGLQIVSISNEVKVLTATDSSSATSGALQVSGGVGIAKTLWVGNKVTSGKGTGYGFGWGSIGGNVNTGDMTFFSPSLNGQAFFNDQINDVCLRAWNTNMRFGVTNSSSQLDILSSGNVIINTTTDCTSTTTGAFQVKGGVGISKALYVGGNVFSNGIKLATESYVGTAIASKQTLSPLLDSISGLAISANSFIVGSSATSFSTKTVEEVKSILGVMNVDISGKQNASPLLSTLAAMSPMSNMFLMGDDVQGFTLTNDIEVRSILNIVDYAPSISALQGSVATLQTSVSSKQDTISSSTALSTGTLVVNDITDSTSAITGALQVKGGAGIAKKLWVSGAQMTVQNTNYSVGQTNTLMFSHATQNICSIQSYLPGSNNVDLNFYVGQSNASIRSMSLNGATRNAYFDRDVIIGNTSVNGLRSIQVKNVDLGSNAAPIYYLTTAVGSSVLFMNGSNRTVDGGANTLTLRNDVGAVRLQSQGAKGIYVYPNTGNVVVESTTPALSSTTGALVVAGGIAVGAHVVSGGNLYSNGAVYSNGQVCATQAWVSSQVQFPKVQVFKMLTKDVITTGSGTKTFYVSTAGRALIRYTINLHGTNNAGGTLNVYLGTNASSMPSVFSSDFNYNAGVNRTIYASFIVSGLVPDVAYFTNFSAVNAALDTSADVTIIEVMELGS</sequence>
<dbReference type="RefSeq" id="XP_016611171.1">
    <property type="nucleotide sequence ID" value="XM_016750490.1"/>
</dbReference>
<dbReference type="EMBL" id="KQ257452">
    <property type="protein sequence ID" value="KND03132.1"/>
    <property type="molecule type" value="Genomic_DNA"/>
</dbReference>
<gene>
    <name evidence="1" type="ORF">SPPG_02194</name>
</gene>